<evidence type="ECO:0000313" key="2">
    <source>
        <dbReference type="Proteomes" id="UP000478052"/>
    </source>
</evidence>
<sequence length="34" mass="4077">MMDSERSDECIDFTIMCVFFLDSERSEECIDFTM</sequence>
<reference evidence="1 2" key="1">
    <citation type="submission" date="2019-08" db="EMBL/GenBank/DDBJ databases">
        <title>Whole genome of Aphis craccivora.</title>
        <authorList>
            <person name="Voronova N.V."/>
            <person name="Shulinski R.S."/>
            <person name="Bandarenka Y.V."/>
            <person name="Zhorov D.G."/>
            <person name="Warner D."/>
        </authorList>
    </citation>
    <scope>NUCLEOTIDE SEQUENCE [LARGE SCALE GENOMIC DNA]</scope>
    <source>
        <strain evidence="1">180601</strain>
        <tissue evidence="1">Whole Body</tissue>
    </source>
</reference>
<dbReference type="AlphaFoldDB" id="A0A6G0WDP7"/>
<name>A0A6G0WDP7_APHCR</name>
<gene>
    <name evidence="1" type="ORF">FWK35_00037339</name>
</gene>
<organism evidence="1 2">
    <name type="scientific">Aphis craccivora</name>
    <name type="common">Cowpea aphid</name>
    <dbReference type="NCBI Taxonomy" id="307492"/>
    <lineage>
        <taxon>Eukaryota</taxon>
        <taxon>Metazoa</taxon>
        <taxon>Ecdysozoa</taxon>
        <taxon>Arthropoda</taxon>
        <taxon>Hexapoda</taxon>
        <taxon>Insecta</taxon>
        <taxon>Pterygota</taxon>
        <taxon>Neoptera</taxon>
        <taxon>Paraneoptera</taxon>
        <taxon>Hemiptera</taxon>
        <taxon>Sternorrhyncha</taxon>
        <taxon>Aphidomorpha</taxon>
        <taxon>Aphidoidea</taxon>
        <taxon>Aphididae</taxon>
        <taxon>Aphidini</taxon>
        <taxon>Aphis</taxon>
        <taxon>Aphis</taxon>
    </lineage>
</organism>
<feature type="non-terminal residue" evidence="1">
    <location>
        <position position="34"/>
    </location>
</feature>
<dbReference type="EMBL" id="VUJU01008819">
    <property type="protein sequence ID" value="KAF0725464.1"/>
    <property type="molecule type" value="Genomic_DNA"/>
</dbReference>
<evidence type="ECO:0000313" key="1">
    <source>
        <dbReference type="EMBL" id="KAF0725464.1"/>
    </source>
</evidence>
<accession>A0A6G0WDP7</accession>
<keyword evidence="2" id="KW-1185">Reference proteome</keyword>
<protein>
    <submittedName>
        <fullName evidence="1">Uncharacterized protein</fullName>
    </submittedName>
</protein>
<proteinExistence type="predicted"/>
<dbReference type="Proteomes" id="UP000478052">
    <property type="component" value="Unassembled WGS sequence"/>
</dbReference>
<comment type="caution">
    <text evidence="1">The sequence shown here is derived from an EMBL/GenBank/DDBJ whole genome shotgun (WGS) entry which is preliminary data.</text>
</comment>